<dbReference type="Pfam" id="PF07883">
    <property type="entry name" value="Cupin_2"/>
    <property type="match status" value="1"/>
</dbReference>
<evidence type="ECO:0000313" key="3">
    <source>
        <dbReference type="Proteomes" id="UP000051913"/>
    </source>
</evidence>
<sequence>MLTEIKRGAKLRNAFNKETFVFSGPVDDPAVARFDVILEKGGSGGGNALLHIHPGADEHFAVKSGRIKIVVAGREQIVEAGGSAVVPRGEPHFFANAGDGAAELEIEFRPAQQQLRFFANFATLAAHRTEWFSSKGDPKFLGMALVLHTYRDHLYLAGPPIFLQKFIFALLAPVARLCGYRLAIEPLREERLLAPSPAE</sequence>
<dbReference type="PANTHER" id="PTHR43346">
    <property type="entry name" value="LIGAND BINDING DOMAIN PROTEIN, PUTATIVE (AFU_ORTHOLOGUE AFUA_6G14370)-RELATED"/>
    <property type="match status" value="1"/>
</dbReference>
<accession>A0A0R3M0T0</accession>
<dbReference type="InterPro" id="IPR052538">
    <property type="entry name" value="Flavonoid_dioxygenase-like"/>
</dbReference>
<comment type="caution">
    <text evidence="2">The sequence shown here is derived from an EMBL/GenBank/DDBJ whole genome shotgun (WGS) entry which is preliminary data.</text>
</comment>
<feature type="domain" description="Cupin type-2" evidence="1">
    <location>
        <begin position="38"/>
        <end position="104"/>
    </location>
</feature>
<reference evidence="2 3" key="1">
    <citation type="submission" date="2014-03" db="EMBL/GenBank/DDBJ databases">
        <title>Bradyrhizobium valentinum sp. nov., isolated from effective nodules of Lupinus mariae-josephae, a lupine endemic of basic-lime soils in Eastern Spain.</title>
        <authorList>
            <person name="Duran D."/>
            <person name="Rey L."/>
            <person name="Navarro A."/>
            <person name="Busquets A."/>
            <person name="Imperial J."/>
            <person name="Ruiz-Argueso T."/>
        </authorList>
    </citation>
    <scope>NUCLEOTIDE SEQUENCE [LARGE SCALE GENOMIC DNA]</scope>
    <source>
        <strain evidence="2 3">LmjM3</strain>
    </source>
</reference>
<evidence type="ECO:0000259" key="1">
    <source>
        <dbReference type="Pfam" id="PF07883"/>
    </source>
</evidence>
<dbReference type="STRING" id="1518501.CQ10_08695"/>
<dbReference type="Gene3D" id="2.60.120.10">
    <property type="entry name" value="Jelly Rolls"/>
    <property type="match status" value="1"/>
</dbReference>
<dbReference type="SUPFAM" id="SSF51182">
    <property type="entry name" value="RmlC-like cupins"/>
    <property type="match status" value="1"/>
</dbReference>
<dbReference type="PANTHER" id="PTHR43346:SF1">
    <property type="entry name" value="QUERCETIN 2,3-DIOXYGENASE-RELATED"/>
    <property type="match status" value="1"/>
</dbReference>
<proteinExistence type="predicted"/>
<dbReference type="InterPro" id="IPR014710">
    <property type="entry name" value="RmlC-like_jellyroll"/>
</dbReference>
<name>A0A0R3M0T0_9BRAD</name>
<dbReference type="RefSeq" id="WP_057848534.1">
    <property type="nucleotide sequence ID" value="NZ_LLXX01000015.1"/>
</dbReference>
<dbReference type="InterPro" id="IPR011051">
    <property type="entry name" value="RmlC_Cupin_sf"/>
</dbReference>
<dbReference type="Proteomes" id="UP000051913">
    <property type="component" value="Unassembled WGS sequence"/>
</dbReference>
<dbReference type="EMBL" id="LLXX01000015">
    <property type="protein sequence ID" value="KRR13815.1"/>
    <property type="molecule type" value="Genomic_DNA"/>
</dbReference>
<dbReference type="InterPro" id="IPR013096">
    <property type="entry name" value="Cupin_2"/>
</dbReference>
<evidence type="ECO:0000313" key="2">
    <source>
        <dbReference type="EMBL" id="KRR13815.1"/>
    </source>
</evidence>
<protein>
    <recommendedName>
        <fullName evidence="1">Cupin type-2 domain-containing protein</fullName>
    </recommendedName>
</protein>
<dbReference type="AlphaFoldDB" id="A0A0R3M0T0"/>
<gene>
    <name evidence="2" type="ORF">CP49_23015</name>
</gene>
<keyword evidence="3" id="KW-1185">Reference proteome</keyword>
<organism evidence="2 3">
    <name type="scientific">Bradyrhizobium valentinum</name>
    <dbReference type="NCBI Taxonomy" id="1518501"/>
    <lineage>
        <taxon>Bacteria</taxon>
        <taxon>Pseudomonadati</taxon>
        <taxon>Pseudomonadota</taxon>
        <taxon>Alphaproteobacteria</taxon>
        <taxon>Hyphomicrobiales</taxon>
        <taxon>Nitrobacteraceae</taxon>
        <taxon>Bradyrhizobium</taxon>
    </lineage>
</organism>